<accession>A0ABW7FCP6</accession>
<feature type="transmembrane region" description="Helical" evidence="1">
    <location>
        <begin position="47"/>
        <end position="69"/>
    </location>
</feature>
<sequence>MLLLIAREPRPDAAYWPGRRGLAAVDAVIWPLLWIIFIRQLPAESGVVGAVGIAVAVLCCLGRLYRALWGNERYWFTTWRWGRLVAALLLIGTVLKLSV</sequence>
<dbReference type="EMBL" id="JBIGHV010000010">
    <property type="protein sequence ID" value="MFG6433002.1"/>
    <property type="molecule type" value="Genomic_DNA"/>
</dbReference>
<evidence type="ECO:0000313" key="3">
    <source>
        <dbReference type="Proteomes" id="UP001606210"/>
    </source>
</evidence>
<reference evidence="2 3" key="1">
    <citation type="submission" date="2024-08" db="EMBL/GenBank/DDBJ databases">
        <authorList>
            <person name="Lu H."/>
        </authorList>
    </citation>
    <scope>NUCLEOTIDE SEQUENCE [LARGE SCALE GENOMIC DNA]</scope>
    <source>
        <strain evidence="2 3">LYH14W</strain>
    </source>
</reference>
<keyword evidence="1" id="KW-1133">Transmembrane helix</keyword>
<evidence type="ECO:0000256" key="1">
    <source>
        <dbReference type="SAM" id="Phobius"/>
    </source>
</evidence>
<dbReference type="Proteomes" id="UP001606210">
    <property type="component" value="Unassembled WGS sequence"/>
</dbReference>
<evidence type="ECO:0000313" key="2">
    <source>
        <dbReference type="EMBL" id="MFG6433002.1"/>
    </source>
</evidence>
<feature type="transmembrane region" description="Helical" evidence="1">
    <location>
        <begin position="21"/>
        <end position="41"/>
    </location>
</feature>
<organism evidence="2 3">
    <name type="scientific">Pelomonas parva</name>
    <dbReference type="NCBI Taxonomy" id="3299032"/>
    <lineage>
        <taxon>Bacteria</taxon>
        <taxon>Pseudomonadati</taxon>
        <taxon>Pseudomonadota</taxon>
        <taxon>Betaproteobacteria</taxon>
        <taxon>Burkholderiales</taxon>
        <taxon>Sphaerotilaceae</taxon>
        <taxon>Roseateles</taxon>
    </lineage>
</organism>
<protein>
    <submittedName>
        <fullName evidence="2">Uncharacterized protein</fullName>
    </submittedName>
</protein>
<keyword evidence="1" id="KW-0472">Membrane</keyword>
<keyword evidence="3" id="KW-1185">Reference proteome</keyword>
<dbReference type="RefSeq" id="WP_394483324.1">
    <property type="nucleotide sequence ID" value="NZ_JBIGHV010000010.1"/>
</dbReference>
<name>A0ABW7FCP6_9BURK</name>
<proteinExistence type="predicted"/>
<keyword evidence="1" id="KW-0812">Transmembrane</keyword>
<comment type="caution">
    <text evidence="2">The sequence shown here is derived from an EMBL/GenBank/DDBJ whole genome shotgun (WGS) entry which is preliminary data.</text>
</comment>
<gene>
    <name evidence="2" type="ORF">ACG00Y_24015</name>
</gene>